<keyword evidence="2" id="KW-1185">Reference proteome</keyword>
<sequence length="91" mass="10066">MDLRDPLFGLVDRAVSDLGWSDSWAWAGSDLAGREPVDGFVLRGAGRGNWRLLRIEDANSMKKIKSGWQLWCKLAMAATRCSGRLVRLAGC</sequence>
<dbReference type="EMBL" id="JBBPBN010000642">
    <property type="protein sequence ID" value="KAK8483560.1"/>
    <property type="molecule type" value="Genomic_DNA"/>
</dbReference>
<reference evidence="1 2" key="1">
    <citation type="journal article" date="2024" name="G3 (Bethesda)">
        <title>Genome assembly of Hibiscus sabdariffa L. provides insights into metabolisms of medicinal natural products.</title>
        <authorList>
            <person name="Kim T."/>
        </authorList>
    </citation>
    <scope>NUCLEOTIDE SEQUENCE [LARGE SCALE GENOMIC DNA]</scope>
    <source>
        <strain evidence="1">TK-2024</strain>
        <tissue evidence="1">Old leaves</tissue>
    </source>
</reference>
<proteinExistence type="predicted"/>
<evidence type="ECO:0000313" key="1">
    <source>
        <dbReference type="EMBL" id="KAK8483560.1"/>
    </source>
</evidence>
<name>A0ABR1ZS94_9ROSI</name>
<comment type="caution">
    <text evidence="1">The sequence shown here is derived from an EMBL/GenBank/DDBJ whole genome shotgun (WGS) entry which is preliminary data.</text>
</comment>
<accession>A0ABR1ZS94</accession>
<gene>
    <name evidence="1" type="ORF">V6N11_028150</name>
</gene>
<dbReference type="Proteomes" id="UP001396334">
    <property type="component" value="Unassembled WGS sequence"/>
</dbReference>
<organism evidence="1 2">
    <name type="scientific">Hibiscus sabdariffa</name>
    <name type="common">roselle</name>
    <dbReference type="NCBI Taxonomy" id="183260"/>
    <lineage>
        <taxon>Eukaryota</taxon>
        <taxon>Viridiplantae</taxon>
        <taxon>Streptophyta</taxon>
        <taxon>Embryophyta</taxon>
        <taxon>Tracheophyta</taxon>
        <taxon>Spermatophyta</taxon>
        <taxon>Magnoliopsida</taxon>
        <taxon>eudicotyledons</taxon>
        <taxon>Gunneridae</taxon>
        <taxon>Pentapetalae</taxon>
        <taxon>rosids</taxon>
        <taxon>malvids</taxon>
        <taxon>Malvales</taxon>
        <taxon>Malvaceae</taxon>
        <taxon>Malvoideae</taxon>
        <taxon>Hibiscus</taxon>
    </lineage>
</organism>
<evidence type="ECO:0000313" key="2">
    <source>
        <dbReference type="Proteomes" id="UP001396334"/>
    </source>
</evidence>
<protein>
    <submittedName>
        <fullName evidence="1">Uncharacterized protein</fullName>
    </submittedName>
</protein>